<dbReference type="Proteomes" id="UP000002035">
    <property type="component" value="Unassembled WGS sequence"/>
</dbReference>
<evidence type="ECO:0000313" key="1">
    <source>
        <dbReference type="EMBL" id="EEQ28916.1"/>
    </source>
</evidence>
<dbReference type="eggNOG" id="ENOG502SVQ8">
    <property type="taxonomic scope" value="Eukaryota"/>
</dbReference>
<evidence type="ECO:0000313" key="2">
    <source>
        <dbReference type="Proteomes" id="UP000002035"/>
    </source>
</evidence>
<accession>C5FHT6</accession>
<organism evidence="1 2">
    <name type="scientific">Arthroderma otae (strain ATCC MYA-4605 / CBS 113480)</name>
    <name type="common">Microsporum canis</name>
    <dbReference type="NCBI Taxonomy" id="554155"/>
    <lineage>
        <taxon>Eukaryota</taxon>
        <taxon>Fungi</taxon>
        <taxon>Dikarya</taxon>
        <taxon>Ascomycota</taxon>
        <taxon>Pezizomycotina</taxon>
        <taxon>Eurotiomycetes</taxon>
        <taxon>Eurotiomycetidae</taxon>
        <taxon>Onygenales</taxon>
        <taxon>Arthrodermataceae</taxon>
        <taxon>Microsporum</taxon>
    </lineage>
</organism>
<protein>
    <submittedName>
        <fullName evidence="1">Uncharacterized protein</fullName>
    </submittedName>
</protein>
<keyword evidence="2" id="KW-1185">Reference proteome</keyword>
<dbReference type="OrthoDB" id="5234614at2759"/>
<dbReference type="VEuPathDB" id="FungiDB:MCYG_01735"/>
<dbReference type="OMA" id="CEDWRIR"/>
<dbReference type="AlphaFoldDB" id="C5FHT6"/>
<dbReference type="HOGENOM" id="CLU_801619_0_0_1"/>
<dbReference type="EMBL" id="DS995702">
    <property type="protein sequence ID" value="EEQ28916.1"/>
    <property type="molecule type" value="Genomic_DNA"/>
</dbReference>
<gene>
    <name evidence="1" type="ORF">MCYG_01735</name>
</gene>
<dbReference type="RefSeq" id="XP_002848801.1">
    <property type="nucleotide sequence ID" value="XM_002848755.1"/>
</dbReference>
<proteinExistence type="predicted"/>
<dbReference type="GeneID" id="9227780"/>
<sequence>MASQSGNGIDDLVGSMSNLKIHRVKTKLSRENALSSLVEKTLKPILTDASRIEPSHPIFNKLRAIIRRESLGDEVEKNLVRLACGYRKAPLLLLENPSNNHTRPYETMAAEGSAIHYLTEIFEGTGIDIDDVIIWDLIPIFSQEWMDQMDSRDKSSLKETQINEVVKLTQEFIREVQPALIVSCQCASCPKGQYSKYPFIMRPSVEALGSSFAAARSERYRTVNWEAYTFQVVQAFHPSKINYSDNPDADRALLTRLIRMVYTPCVELKHISLSVSKKKALSSLRDARSALQDYLKESQPLFDNGLAISWKTERGLNHQIRLLLQRLEQYGTGTIQLVNASTESPG</sequence>
<reference evidence="2" key="1">
    <citation type="journal article" date="2012" name="MBio">
        <title>Comparative genome analysis of Trichophyton rubrum and related dermatophytes reveals candidate genes involved in infection.</title>
        <authorList>
            <person name="Martinez D.A."/>
            <person name="Oliver B.G."/>
            <person name="Graeser Y."/>
            <person name="Goldberg J.M."/>
            <person name="Li W."/>
            <person name="Martinez-Rossi N.M."/>
            <person name="Monod M."/>
            <person name="Shelest E."/>
            <person name="Barton R.C."/>
            <person name="Birch E."/>
            <person name="Brakhage A.A."/>
            <person name="Chen Z."/>
            <person name="Gurr S.J."/>
            <person name="Heiman D."/>
            <person name="Heitman J."/>
            <person name="Kosti I."/>
            <person name="Rossi A."/>
            <person name="Saif S."/>
            <person name="Samalova M."/>
            <person name="Saunders C.W."/>
            <person name="Shea T."/>
            <person name="Summerbell R.C."/>
            <person name="Xu J."/>
            <person name="Young S."/>
            <person name="Zeng Q."/>
            <person name="Birren B.W."/>
            <person name="Cuomo C.A."/>
            <person name="White T.C."/>
        </authorList>
    </citation>
    <scope>NUCLEOTIDE SEQUENCE [LARGE SCALE GENOMIC DNA]</scope>
    <source>
        <strain evidence="2">ATCC MYA-4605 / CBS 113480</strain>
    </source>
</reference>
<dbReference type="STRING" id="554155.C5FHT6"/>
<name>C5FHT6_ARTOC</name>